<evidence type="ECO:0000313" key="1">
    <source>
        <dbReference type="EMBL" id="QFS42976.1"/>
    </source>
</evidence>
<dbReference type="RefSeq" id="WP_181985085.1">
    <property type="nucleotide sequence ID" value="NZ_CP045226.1"/>
</dbReference>
<reference evidence="1 2" key="1">
    <citation type="submission" date="2019-10" db="EMBL/GenBank/DDBJ databases">
        <title>Genomic and transcriptomic insights into the perfect genentic adaptation of a filamentous nitrogen-fixing cyanobacterium to rice fields.</title>
        <authorList>
            <person name="Chen Z."/>
        </authorList>
    </citation>
    <scope>NUCLEOTIDE SEQUENCE [LARGE SCALE GENOMIC DNA]</scope>
    <source>
        <strain evidence="1">CCNUC1</strain>
    </source>
</reference>
<dbReference type="AlphaFoldDB" id="A0A5P8VRY4"/>
<protein>
    <submittedName>
        <fullName evidence="1">Uncharacterized protein</fullName>
    </submittedName>
</protein>
<evidence type="ECO:0000313" key="2">
    <source>
        <dbReference type="Proteomes" id="UP000326678"/>
    </source>
</evidence>
<dbReference type="KEGG" id="nsh:GXM_00449"/>
<gene>
    <name evidence="1" type="ORF">GXM_00449</name>
</gene>
<dbReference type="EMBL" id="CP045226">
    <property type="protein sequence ID" value="QFS42976.1"/>
    <property type="molecule type" value="Genomic_DNA"/>
</dbReference>
<dbReference type="Proteomes" id="UP000326678">
    <property type="component" value="Chromosome Gxm1"/>
</dbReference>
<sequence length="50" mass="5973">MNAKLLFLQIEIFFERLQRGEYDHPLYLAMALENLASQAWDEVDQIYPDL</sequence>
<name>A0A5P8VRY4_9NOSO</name>
<organism evidence="1 2">
    <name type="scientific">Nostoc sphaeroides CCNUC1</name>
    <dbReference type="NCBI Taxonomy" id="2653204"/>
    <lineage>
        <taxon>Bacteria</taxon>
        <taxon>Bacillati</taxon>
        <taxon>Cyanobacteriota</taxon>
        <taxon>Cyanophyceae</taxon>
        <taxon>Nostocales</taxon>
        <taxon>Nostocaceae</taxon>
        <taxon>Nostoc</taxon>
    </lineage>
</organism>
<accession>A0A5P8VRY4</accession>
<keyword evidence="2" id="KW-1185">Reference proteome</keyword>
<proteinExistence type="predicted"/>